<dbReference type="PANTHER" id="PTHR43798">
    <property type="entry name" value="MONOACYLGLYCEROL LIPASE"/>
    <property type="match status" value="1"/>
</dbReference>
<evidence type="ECO:0000256" key="2">
    <source>
        <dbReference type="SAM" id="MobiDB-lite"/>
    </source>
</evidence>
<proteinExistence type="predicted"/>
<dbReference type="Pfam" id="PF12697">
    <property type="entry name" value="Abhydrolase_6"/>
    <property type="match status" value="1"/>
</dbReference>
<dbReference type="EMBL" id="MIGB01000002">
    <property type="protein sequence ID" value="OSY43528.1"/>
    <property type="molecule type" value="Genomic_DNA"/>
</dbReference>
<dbReference type="AlphaFoldDB" id="A0A1Y2N9E7"/>
<dbReference type="InterPro" id="IPR029058">
    <property type="entry name" value="AB_hydrolase_fold"/>
</dbReference>
<organism evidence="4 5">
    <name type="scientific">Pseudonocardia autotrophica</name>
    <name type="common">Amycolata autotrophica</name>
    <name type="synonym">Nocardia autotrophica</name>
    <dbReference type="NCBI Taxonomy" id="2074"/>
    <lineage>
        <taxon>Bacteria</taxon>
        <taxon>Bacillati</taxon>
        <taxon>Actinomycetota</taxon>
        <taxon>Actinomycetes</taxon>
        <taxon>Pseudonocardiales</taxon>
        <taxon>Pseudonocardiaceae</taxon>
        <taxon>Pseudonocardia</taxon>
    </lineage>
</organism>
<dbReference type="PRINTS" id="PR00111">
    <property type="entry name" value="ABHYDROLASE"/>
</dbReference>
<dbReference type="STRING" id="2074.BG845_00471"/>
<keyword evidence="1 4" id="KW-0378">Hydrolase</keyword>
<dbReference type="PRINTS" id="PR00412">
    <property type="entry name" value="EPOXHYDRLASE"/>
</dbReference>
<dbReference type="GO" id="GO:0016020">
    <property type="term" value="C:membrane"/>
    <property type="evidence" value="ECO:0007669"/>
    <property type="project" value="TreeGrafter"/>
</dbReference>
<dbReference type="EC" id="3.1.1.3" evidence="4"/>
<dbReference type="InterPro" id="IPR000639">
    <property type="entry name" value="Epox_hydrolase-like"/>
</dbReference>
<feature type="region of interest" description="Disordered" evidence="2">
    <location>
        <begin position="1"/>
        <end position="32"/>
    </location>
</feature>
<dbReference type="PANTHER" id="PTHR43798:SF31">
    <property type="entry name" value="AB HYDROLASE SUPERFAMILY PROTEIN YCLE"/>
    <property type="match status" value="1"/>
</dbReference>
<name>A0A1Y2N9E7_PSEAH</name>
<dbReference type="Gene3D" id="3.40.50.1820">
    <property type="entry name" value="alpha/beta hydrolase"/>
    <property type="match status" value="1"/>
</dbReference>
<dbReference type="RefSeq" id="WP_197719833.1">
    <property type="nucleotide sequence ID" value="NZ_AP018920.1"/>
</dbReference>
<dbReference type="GO" id="GO:0004806">
    <property type="term" value="F:triacylglycerol lipase activity"/>
    <property type="evidence" value="ECO:0007669"/>
    <property type="project" value="UniProtKB-EC"/>
</dbReference>
<evidence type="ECO:0000313" key="5">
    <source>
        <dbReference type="Proteomes" id="UP000194360"/>
    </source>
</evidence>
<accession>A0A1Y2N9E7</accession>
<dbReference type="Proteomes" id="UP000194360">
    <property type="component" value="Unassembled WGS sequence"/>
</dbReference>
<evidence type="ECO:0000259" key="3">
    <source>
        <dbReference type="Pfam" id="PF12697"/>
    </source>
</evidence>
<evidence type="ECO:0000256" key="1">
    <source>
        <dbReference type="ARBA" id="ARBA00022801"/>
    </source>
</evidence>
<feature type="domain" description="AB hydrolase-1" evidence="3">
    <location>
        <begin position="55"/>
        <end position="295"/>
    </location>
</feature>
<sequence length="306" mass="31682">MTAPALQGWPDARQSGQSGQSGRGRFGPAERTERTVDGARTVVHSFGDPSAPPLLALHGLRGSHHGLAPLASRLPGAHVVVPDLPGFGESPPFADRAHDVAGYTRWAAALLRDLGPDATLLGHSFGSVVATATAAGCPPRALVLLNPIAEPASAAGGVTGAGTRLTSLLHEGAARLRLDGVLRHRLLADAATATMATTTDPLLRRWIADEHRARFGTFADLRSLLETFRAAGSGTARSWAPRVTAPVLLLAGALDRVAPVAGQHALAATFPDARLVLLPRTGHLVHYEAPAWAAREIGGFLGGLPG</sequence>
<dbReference type="SUPFAM" id="SSF53474">
    <property type="entry name" value="alpha/beta-Hydrolases"/>
    <property type="match status" value="1"/>
</dbReference>
<protein>
    <submittedName>
        <fullName evidence="4">Lipase 3</fullName>
        <ecNumber evidence="4">3.1.1.3</ecNumber>
    </submittedName>
</protein>
<evidence type="ECO:0000313" key="4">
    <source>
        <dbReference type="EMBL" id="OSY43528.1"/>
    </source>
</evidence>
<gene>
    <name evidence="4" type="primary">lip3</name>
    <name evidence="4" type="ORF">BG845_00471</name>
</gene>
<keyword evidence="5" id="KW-1185">Reference proteome</keyword>
<comment type="caution">
    <text evidence="4">The sequence shown here is derived from an EMBL/GenBank/DDBJ whole genome shotgun (WGS) entry which is preliminary data.</text>
</comment>
<reference evidence="4 5" key="1">
    <citation type="submission" date="2016-09" db="EMBL/GenBank/DDBJ databases">
        <title>Pseudonocardia autotrophica DSM535, a candidate organism with high potential of specific P450 cytochromes.</title>
        <authorList>
            <person name="Grumaz C."/>
            <person name="Vainshtein Y."/>
            <person name="Kirstahler P."/>
            <person name="Sohn K."/>
        </authorList>
    </citation>
    <scope>NUCLEOTIDE SEQUENCE [LARGE SCALE GENOMIC DNA]</scope>
    <source>
        <strain evidence="4 5">DSM 535</strain>
    </source>
</reference>
<dbReference type="InterPro" id="IPR050266">
    <property type="entry name" value="AB_hydrolase_sf"/>
</dbReference>
<dbReference type="InterPro" id="IPR000073">
    <property type="entry name" value="AB_hydrolase_1"/>
</dbReference>